<evidence type="ECO:0000256" key="3">
    <source>
        <dbReference type="ARBA" id="ARBA00013194"/>
    </source>
</evidence>
<feature type="signal peptide" evidence="6">
    <location>
        <begin position="1"/>
        <end position="23"/>
    </location>
</feature>
<reference evidence="9" key="1">
    <citation type="journal article" date="2024" name="Int. J. Syst. Evol. Microbiol.">
        <title>Methylomarinovum tepidoasis sp. nov., a moderately thermophilic methanotroph of the family Methylothermaceae isolated from a deep-sea hydrothermal field.</title>
        <authorList>
            <person name="Hirayama H."/>
            <person name="Takaki Y."/>
            <person name="Abe M."/>
            <person name="Miyazaki M."/>
            <person name="Uematsu K."/>
            <person name="Matsui Y."/>
            <person name="Takai K."/>
        </authorList>
    </citation>
    <scope>NUCLEOTIDE SEQUENCE [LARGE SCALE GENOMIC DNA]</scope>
    <source>
        <strain evidence="9">IT-9</strain>
    </source>
</reference>
<comment type="similarity">
    <text evidence="2">Belongs to the PpiC/parvulin rotamase family.</text>
</comment>
<name>A0AAU9BPM2_9GAMM</name>
<organism evidence="8 9">
    <name type="scientific">Methylomarinovum caldicuralii</name>
    <dbReference type="NCBI Taxonomy" id="438856"/>
    <lineage>
        <taxon>Bacteria</taxon>
        <taxon>Pseudomonadati</taxon>
        <taxon>Pseudomonadota</taxon>
        <taxon>Gammaproteobacteria</taxon>
        <taxon>Methylococcales</taxon>
        <taxon>Methylothermaceae</taxon>
        <taxon>Methylomarinovum</taxon>
    </lineage>
</organism>
<proteinExistence type="inferred from homology"/>
<dbReference type="PROSITE" id="PS50198">
    <property type="entry name" value="PPIC_PPIASE_2"/>
    <property type="match status" value="1"/>
</dbReference>
<dbReference type="EMBL" id="AP024714">
    <property type="protein sequence ID" value="BCX80658.1"/>
    <property type="molecule type" value="Genomic_DNA"/>
</dbReference>
<keyword evidence="5 8" id="KW-0413">Isomerase</keyword>
<gene>
    <name evidence="8" type="ORF">MIT9_P0232</name>
</gene>
<comment type="catalytic activity">
    <reaction evidence="1">
        <text>[protein]-peptidylproline (omega=180) = [protein]-peptidylproline (omega=0)</text>
        <dbReference type="Rhea" id="RHEA:16237"/>
        <dbReference type="Rhea" id="RHEA-COMP:10747"/>
        <dbReference type="Rhea" id="RHEA-COMP:10748"/>
        <dbReference type="ChEBI" id="CHEBI:83833"/>
        <dbReference type="ChEBI" id="CHEBI:83834"/>
        <dbReference type="EC" id="5.2.1.8"/>
    </reaction>
</comment>
<dbReference type="InterPro" id="IPR046357">
    <property type="entry name" value="PPIase_dom_sf"/>
</dbReference>
<keyword evidence="9" id="KW-1185">Reference proteome</keyword>
<evidence type="ECO:0000313" key="8">
    <source>
        <dbReference type="EMBL" id="BCX80658.1"/>
    </source>
</evidence>
<dbReference type="GO" id="GO:0003755">
    <property type="term" value="F:peptidyl-prolyl cis-trans isomerase activity"/>
    <property type="evidence" value="ECO:0007669"/>
    <property type="project" value="UniProtKB-KW"/>
</dbReference>
<evidence type="ECO:0000259" key="7">
    <source>
        <dbReference type="PROSITE" id="PS50198"/>
    </source>
</evidence>
<feature type="domain" description="PpiC" evidence="7">
    <location>
        <begin position="139"/>
        <end position="237"/>
    </location>
</feature>
<dbReference type="EC" id="5.2.1.8" evidence="3"/>
<keyword evidence="6" id="KW-0732">Signal</keyword>
<dbReference type="KEGG" id="mcau:MIT9_P0232"/>
<dbReference type="InterPro" id="IPR050245">
    <property type="entry name" value="PrsA_foldase"/>
</dbReference>
<evidence type="ECO:0000256" key="6">
    <source>
        <dbReference type="SAM" id="SignalP"/>
    </source>
</evidence>
<dbReference type="AlphaFoldDB" id="A0AAU9BPM2"/>
<dbReference type="Pfam" id="PF13616">
    <property type="entry name" value="Rotamase_3"/>
    <property type="match status" value="1"/>
</dbReference>
<dbReference type="Proteomes" id="UP001321825">
    <property type="component" value="Chromosome"/>
</dbReference>
<dbReference type="PANTHER" id="PTHR47245:SF2">
    <property type="entry name" value="PEPTIDYL-PROLYL CIS-TRANS ISOMERASE HP_0175-RELATED"/>
    <property type="match status" value="1"/>
</dbReference>
<sequence length="307" mass="35035">MQKRLKRGLAASVLLALASWGRAEDWSAPLAGGEGLQVPLGYLEVQLRRLPPEAQRKALEDPKRLQELISKLYLARLLAKEAEAEGLDRDPLVQAELESHRDQVLAHELLKKVRETPAPDMTEAAREYYRAHPEEFRTPPQAEVSHILIEARGKRSLEEARRLAEEVLAQARQGADFDQLVLKYSDAPKAKENRGRLGWITPNRLKPGFSRQVFALGKGEVGLVERPYGYHVVKVWDRKPARLLPFEAVKARIVARLEGDYRRDRVNRFLEARKNRTLKINQPLLDAYVERKRRELAQQSPGQADSD</sequence>
<dbReference type="PANTHER" id="PTHR47245">
    <property type="entry name" value="PEPTIDYLPROLYL ISOMERASE"/>
    <property type="match status" value="1"/>
</dbReference>
<evidence type="ECO:0000256" key="2">
    <source>
        <dbReference type="ARBA" id="ARBA00007656"/>
    </source>
</evidence>
<evidence type="ECO:0000256" key="4">
    <source>
        <dbReference type="ARBA" id="ARBA00023110"/>
    </source>
</evidence>
<dbReference type="SUPFAM" id="SSF54534">
    <property type="entry name" value="FKBP-like"/>
    <property type="match status" value="1"/>
</dbReference>
<protein>
    <recommendedName>
        <fullName evidence="3">peptidylprolyl isomerase</fullName>
        <ecNumber evidence="3">5.2.1.8</ecNumber>
    </recommendedName>
</protein>
<keyword evidence="4 5" id="KW-0697">Rotamase</keyword>
<evidence type="ECO:0000313" key="9">
    <source>
        <dbReference type="Proteomes" id="UP001321825"/>
    </source>
</evidence>
<dbReference type="RefSeq" id="WP_317705618.1">
    <property type="nucleotide sequence ID" value="NZ_AP024714.1"/>
</dbReference>
<dbReference type="Gene3D" id="3.10.50.40">
    <property type="match status" value="1"/>
</dbReference>
<evidence type="ECO:0000256" key="1">
    <source>
        <dbReference type="ARBA" id="ARBA00000971"/>
    </source>
</evidence>
<accession>A0AAU9BPM2</accession>
<evidence type="ECO:0000256" key="5">
    <source>
        <dbReference type="PROSITE-ProRule" id="PRU00278"/>
    </source>
</evidence>
<dbReference type="InterPro" id="IPR000297">
    <property type="entry name" value="PPIase_PpiC"/>
</dbReference>
<feature type="chain" id="PRO_5043661532" description="peptidylprolyl isomerase" evidence="6">
    <location>
        <begin position="24"/>
        <end position="307"/>
    </location>
</feature>